<proteinExistence type="inferred from homology"/>
<accession>A0ABM8B1C8</accession>
<keyword evidence="7 13" id="KW-0808">Transferase</keyword>
<evidence type="ECO:0000256" key="5">
    <source>
        <dbReference type="ARBA" id="ARBA00022516"/>
    </source>
</evidence>
<evidence type="ECO:0000256" key="2">
    <source>
        <dbReference type="ARBA" id="ARBA00004870"/>
    </source>
</evidence>
<dbReference type="Proteomes" id="UP001317742">
    <property type="component" value="Chromosome"/>
</dbReference>
<dbReference type="Pfam" id="PF02606">
    <property type="entry name" value="LpxK"/>
    <property type="match status" value="1"/>
</dbReference>
<evidence type="ECO:0000256" key="3">
    <source>
        <dbReference type="ARBA" id="ARBA00012071"/>
    </source>
</evidence>
<gene>
    <name evidence="13 14" type="primary">lpxK</name>
    <name evidence="14" type="ORF">SYK_17360</name>
</gene>
<feature type="binding site" evidence="13">
    <location>
        <begin position="55"/>
        <end position="62"/>
    </location>
    <ligand>
        <name>ATP</name>
        <dbReference type="ChEBI" id="CHEBI:30616"/>
    </ligand>
</feature>
<comment type="similarity">
    <text evidence="13">Belongs to the LpxK family.</text>
</comment>
<keyword evidence="10 13" id="KW-0067">ATP-binding</keyword>
<dbReference type="EC" id="2.7.1.130" evidence="3 13"/>
<dbReference type="RefSeq" id="WP_281759905.1">
    <property type="nucleotide sequence ID" value="NZ_AP026709.1"/>
</dbReference>
<name>A0ABM8B1C8_9BACT</name>
<keyword evidence="9 13" id="KW-0418">Kinase</keyword>
<dbReference type="SUPFAM" id="SSF52540">
    <property type="entry name" value="P-loop containing nucleoside triphosphate hydrolases"/>
    <property type="match status" value="1"/>
</dbReference>
<dbReference type="PANTHER" id="PTHR42724:SF1">
    <property type="entry name" value="TETRAACYLDISACCHARIDE 4'-KINASE, MITOCHONDRIAL-RELATED"/>
    <property type="match status" value="1"/>
</dbReference>
<dbReference type="HAMAP" id="MF_00409">
    <property type="entry name" value="LpxK"/>
    <property type="match status" value="1"/>
</dbReference>
<reference evidence="14 15" key="1">
    <citation type="submission" date="2022-08" db="EMBL/GenBank/DDBJ databases">
        <title>Genome Sequence of the sulphate-reducing bacterium, Pseudodesulfovibrio sp. SYK.</title>
        <authorList>
            <person name="Kondo R."/>
            <person name="Kataoka T."/>
        </authorList>
    </citation>
    <scope>NUCLEOTIDE SEQUENCE [LARGE SCALE GENOMIC DNA]</scope>
    <source>
        <strain evidence="14 15">SYK</strain>
    </source>
</reference>
<evidence type="ECO:0000256" key="6">
    <source>
        <dbReference type="ARBA" id="ARBA00022556"/>
    </source>
</evidence>
<evidence type="ECO:0000313" key="14">
    <source>
        <dbReference type="EMBL" id="BDQ37376.1"/>
    </source>
</evidence>
<dbReference type="InterPro" id="IPR027417">
    <property type="entry name" value="P-loop_NTPase"/>
</dbReference>
<evidence type="ECO:0000256" key="13">
    <source>
        <dbReference type="HAMAP-Rule" id="MF_00409"/>
    </source>
</evidence>
<evidence type="ECO:0000313" key="15">
    <source>
        <dbReference type="Proteomes" id="UP001317742"/>
    </source>
</evidence>
<evidence type="ECO:0000256" key="12">
    <source>
        <dbReference type="ARBA" id="ARBA00029757"/>
    </source>
</evidence>
<keyword evidence="5 13" id="KW-0444">Lipid biosynthesis</keyword>
<evidence type="ECO:0000256" key="10">
    <source>
        <dbReference type="ARBA" id="ARBA00022840"/>
    </source>
</evidence>
<evidence type="ECO:0000256" key="1">
    <source>
        <dbReference type="ARBA" id="ARBA00002274"/>
    </source>
</evidence>
<keyword evidence="11 13" id="KW-0443">Lipid metabolism</keyword>
<evidence type="ECO:0000256" key="8">
    <source>
        <dbReference type="ARBA" id="ARBA00022741"/>
    </source>
</evidence>
<dbReference type="EMBL" id="AP026709">
    <property type="protein sequence ID" value="BDQ37376.1"/>
    <property type="molecule type" value="Genomic_DNA"/>
</dbReference>
<keyword evidence="8 13" id="KW-0547">Nucleotide-binding</keyword>
<evidence type="ECO:0000256" key="9">
    <source>
        <dbReference type="ARBA" id="ARBA00022777"/>
    </source>
</evidence>
<comment type="catalytic activity">
    <reaction evidence="13">
        <text>a lipid A disaccharide + ATP = a lipid IVA + ADP + H(+)</text>
        <dbReference type="Rhea" id="RHEA:67840"/>
        <dbReference type="ChEBI" id="CHEBI:15378"/>
        <dbReference type="ChEBI" id="CHEBI:30616"/>
        <dbReference type="ChEBI" id="CHEBI:176343"/>
        <dbReference type="ChEBI" id="CHEBI:176425"/>
        <dbReference type="ChEBI" id="CHEBI:456216"/>
        <dbReference type="EC" id="2.7.1.130"/>
    </reaction>
</comment>
<dbReference type="PANTHER" id="PTHR42724">
    <property type="entry name" value="TETRAACYLDISACCHARIDE 4'-KINASE"/>
    <property type="match status" value="1"/>
</dbReference>
<comment type="function">
    <text evidence="1 13">Transfers the gamma-phosphate of ATP to the 4'-position of a tetraacyldisaccharide 1-phosphate intermediate (termed DS-1-P) to form tetraacyldisaccharide 1,4'-bis-phosphate (lipid IVA).</text>
</comment>
<evidence type="ECO:0000256" key="11">
    <source>
        <dbReference type="ARBA" id="ARBA00023098"/>
    </source>
</evidence>
<dbReference type="NCBIfam" id="TIGR00682">
    <property type="entry name" value="lpxK"/>
    <property type="match status" value="1"/>
</dbReference>
<comment type="pathway">
    <text evidence="2 13">Glycolipid biosynthesis; lipid IV(A) biosynthesis; lipid IV(A) from (3R)-3-hydroxytetradecanoyl-[acyl-carrier-protein] and UDP-N-acetyl-alpha-D-glucosamine: step 6/6.</text>
</comment>
<protein>
    <recommendedName>
        <fullName evidence="4 13">Tetraacyldisaccharide 4'-kinase</fullName>
        <ecNumber evidence="3 13">2.7.1.130</ecNumber>
    </recommendedName>
    <alternativeName>
        <fullName evidence="12 13">Lipid A 4'-kinase</fullName>
    </alternativeName>
</protein>
<keyword evidence="15" id="KW-1185">Reference proteome</keyword>
<sequence>MSESVTELQNILAPVLKPFGWVYGGVMRIRETLFHRGFMRRWEPSVPTVSVGNIGWGGTGKTPVADWLLGWAERHGLQSVLLTRGYGARPTSLPYHVQSGALAEESGDEPLMLARSNEKARIMVDPNRIRAGKAAMERFNPDFVILDDGFQHMAVKRHCNLVLLKPEDLMEGWNRVIPAGSWREPESALARADAFMIKIGPLGFEALTPFIDRHLSQFFKPVFSFQIMPTGVRHLLGGDSARDFDKGQYLLVSGVGDPEQVKHTATGYFGYPPLQHMIFKDHHPYSKKDALEISTKARQAGCKAVLCTPKDAVKLGPLCTEEFWEFDLHLEFGPSTLGDDTDFEAWWNRRFEIIDARLKDKARI</sequence>
<organism evidence="14 15">
    <name type="scientific">Pseudodesulfovibrio nedwellii</name>
    <dbReference type="NCBI Taxonomy" id="2973072"/>
    <lineage>
        <taxon>Bacteria</taxon>
        <taxon>Pseudomonadati</taxon>
        <taxon>Thermodesulfobacteriota</taxon>
        <taxon>Desulfovibrionia</taxon>
        <taxon>Desulfovibrionales</taxon>
        <taxon>Desulfovibrionaceae</taxon>
    </lineage>
</organism>
<evidence type="ECO:0000256" key="7">
    <source>
        <dbReference type="ARBA" id="ARBA00022679"/>
    </source>
</evidence>
<keyword evidence="6 13" id="KW-0441">Lipid A biosynthesis</keyword>
<evidence type="ECO:0000256" key="4">
    <source>
        <dbReference type="ARBA" id="ARBA00016436"/>
    </source>
</evidence>
<dbReference type="InterPro" id="IPR003758">
    <property type="entry name" value="LpxK"/>
</dbReference>